<dbReference type="AlphaFoldDB" id="A0A9P0TRE3"/>
<evidence type="ECO:0000256" key="1">
    <source>
        <dbReference type="SAM" id="MobiDB-lite"/>
    </source>
</evidence>
<accession>A0A9P0TRE3</accession>
<evidence type="ECO:0000313" key="2">
    <source>
        <dbReference type="EMBL" id="CAH4036658.1"/>
    </source>
</evidence>
<keyword evidence="3" id="KW-1185">Reference proteome</keyword>
<dbReference type="EMBL" id="CALOZG010000075">
    <property type="protein sequence ID" value="CAH4036658.1"/>
    <property type="molecule type" value="Genomic_DNA"/>
</dbReference>
<protein>
    <submittedName>
        <fullName evidence="2">Uncharacterized protein</fullName>
    </submittedName>
</protein>
<feature type="region of interest" description="Disordered" evidence="1">
    <location>
        <begin position="39"/>
        <end position="60"/>
    </location>
</feature>
<comment type="caution">
    <text evidence="2">The sequence shown here is derived from an EMBL/GenBank/DDBJ whole genome shotgun (WGS) entry which is preliminary data.</text>
</comment>
<reference evidence="2" key="1">
    <citation type="submission" date="2022-05" db="EMBL/GenBank/DDBJ databases">
        <authorList>
            <person name="Okamura Y."/>
        </authorList>
    </citation>
    <scope>NUCLEOTIDE SEQUENCE</scope>
</reference>
<gene>
    <name evidence="2" type="ORF">PIBRA_LOCUS12428</name>
</gene>
<sequence>MCGTWFVLWVRSDRGALSCRKSQSIVMWRTTCRRARRPVAGAARPGVPLPARRSISDQHRTGTTTLSAGAAARCGAQAAAADSSSRTIVYLSAIARRHTALNVVQQFGDRARVRVRCSRRTRTRAGRTVASKLQPVVKALSW</sequence>
<dbReference type="Proteomes" id="UP001152562">
    <property type="component" value="Unassembled WGS sequence"/>
</dbReference>
<evidence type="ECO:0000313" key="3">
    <source>
        <dbReference type="Proteomes" id="UP001152562"/>
    </source>
</evidence>
<feature type="compositionally biased region" description="Low complexity" evidence="1">
    <location>
        <begin position="39"/>
        <end position="53"/>
    </location>
</feature>
<proteinExistence type="predicted"/>
<organism evidence="2 3">
    <name type="scientific">Pieris brassicae</name>
    <name type="common">White butterfly</name>
    <name type="synonym">Large white butterfly</name>
    <dbReference type="NCBI Taxonomy" id="7116"/>
    <lineage>
        <taxon>Eukaryota</taxon>
        <taxon>Metazoa</taxon>
        <taxon>Ecdysozoa</taxon>
        <taxon>Arthropoda</taxon>
        <taxon>Hexapoda</taxon>
        <taxon>Insecta</taxon>
        <taxon>Pterygota</taxon>
        <taxon>Neoptera</taxon>
        <taxon>Endopterygota</taxon>
        <taxon>Lepidoptera</taxon>
        <taxon>Glossata</taxon>
        <taxon>Ditrysia</taxon>
        <taxon>Papilionoidea</taxon>
        <taxon>Pieridae</taxon>
        <taxon>Pierinae</taxon>
        <taxon>Pieris</taxon>
    </lineage>
</organism>
<name>A0A9P0TRE3_PIEBR</name>